<keyword evidence="4" id="KW-0808">Transferase</keyword>
<keyword evidence="1" id="KW-0175">Coiled coil</keyword>
<feature type="compositionally biased region" description="Basic and acidic residues" evidence="2">
    <location>
        <begin position="15"/>
        <end position="26"/>
    </location>
</feature>
<feature type="coiled-coil region" evidence="1">
    <location>
        <begin position="774"/>
        <end position="815"/>
    </location>
</feature>
<dbReference type="RefSeq" id="XP_018331406.1">
    <property type="nucleotide sequence ID" value="XM_018475904.2"/>
</dbReference>
<feature type="compositionally biased region" description="Polar residues" evidence="2">
    <location>
        <begin position="820"/>
        <end position="847"/>
    </location>
</feature>
<feature type="region of interest" description="Disordered" evidence="2">
    <location>
        <begin position="820"/>
        <end position="848"/>
    </location>
</feature>
<dbReference type="FunCoup" id="A0A1W4X5M9">
    <property type="interactions" value="8"/>
</dbReference>
<evidence type="ECO:0000256" key="1">
    <source>
        <dbReference type="SAM" id="Coils"/>
    </source>
</evidence>
<feature type="compositionally biased region" description="Basic and acidic residues" evidence="2">
    <location>
        <begin position="89"/>
        <end position="100"/>
    </location>
</feature>
<feature type="region of interest" description="Disordered" evidence="2">
    <location>
        <begin position="1"/>
        <end position="30"/>
    </location>
</feature>
<dbReference type="GO" id="GO:0016301">
    <property type="term" value="F:kinase activity"/>
    <property type="evidence" value="ECO:0007669"/>
    <property type="project" value="UniProtKB-KW"/>
</dbReference>
<feature type="compositionally biased region" description="Low complexity" evidence="2">
    <location>
        <begin position="144"/>
        <end position="163"/>
    </location>
</feature>
<evidence type="ECO:0000313" key="3">
    <source>
        <dbReference type="Proteomes" id="UP000192223"/>
    </source>
</evidence>
<feature type="region of interest" description="Disordered" evidence="2">
    <location>
        <begin position="195"/>
        <end position="215"/>
    </location>
</feature>
<dbReference type="GeneID" id="108741202"/>
<accession>A0A1W4X5M9</accession>
<feature type="compositionally biased region" description="Polar residues" evidence="2">
    <location>
        <begin position="104"/>
        <end position="121"/>
    </location>
</feature>
<dbReference type="AlphaFoldDB" id="A0A1W4X5M9"/>
<dbReference type="KEGG" id="apln:108741202"/>
<keyword evidence="4" id="KW-0418">Kinase</keyword>
<feature type="region of interest" description="Disordered" evidence="2">
    <location>
        <begin position="336"/>
        <end position="363"/>
    </location>
</feature>
<protein>
    <submittedName>
        <fullName evidence="4">Probable serine/threonine-protein kinase DDB_G0282963 isoform X1</fullName>
    </submittedName>
</protein>
<dbReference type="Proteomes" id="UP000192223">
    <property type="component" value="Unplaced"/>
</dbReference>
<keyword evidence="3" id="KW-1185">Reference proteome</keyword>
<reference evidence="4" key="1">
    <citation type="submission" date="2025-08" db="UniProtKB">
        <authorList>
            <consortium name="RefSeq"/>
        </authorList>
    </citation>
    <scope>IDENTIFICATION</scope>
    <source>
        <tissue evidence="4">Entire body</tissue>
    </source>
</reference>
<feature type="compositionally biased region" description="Basic and acidic residues" evidence="2">
    <location>
        <begin position="203"/>
        <end position="215"/>
    </location>
</feature>
<proteinExistence type="predicted"/>
<feature type="region of interest" description="Disordered" evidence="2">
    <location>
        <begin position="85"/>
        <end position="177"/>
    </location>
</feature>
<dbReference type="InParanoid" id="A0A1W4X5M9"/>
<sequence length="863" mass="97101">MDHVDNRQGKARSVISDKELNSKNSKEPPLLTKGMAISFGFKRRVSSAPATKTQHSSSTLDNSIFSTDRNANKCGNETAKFIKFTRQNDPVKKNTDDNRKTIPRPSSLTNRTTNDLGVSSLTRKKNKDTVQKTVRFSALEPKTQKNTNTSNYTNKPKSNNNNNVLSPPASKFTLSASNLPKPQIPIHVTNLKSSKTLLNSNKQKTEQDDKNKSYDPKEIFLTSNLYRRLNVKVETNPTSTTAFKHQNIHTTSKIDFLTNRFESHKVDVDDNADKYYSLPETVNLNEPLLNKYEGSPSRTSRYTLPSTRFKSYSNKSGLPFSNHNVSQNKYELSTHIPSNIEDDSPNLDKNGFKNPHNSPQKSNRQYAHNIYPTITKYEKPPQITNLSKDHNNVRQKTFIKTELPKNFLSDTREKLLIDNNYVLSEKVEHYNWDNAGETMADDASCSFSSSDESKEKDVCDIEDDKLDKLLISGEDDELLSVPPSSLPLATKDPVFAAVAKSTDAIGNLLEDESPADSLFCSLSEENGKVDAIIIKNKAVACTSNKSSPSEEKTSPNTPTNGSLSLSDGKEFLIDDEIADQPALVFNQNTHLSHEIASMSLTNSPRKKRQNTQYGTYEHHDHTMFLKENKLNKKTSSLDTLSPCESISSDDLMMNYDNMDTSEYDDNESTEKDVVSTRFLKSRAKALDFSPKHSSSPIHHARVTEVKLFGSPKRCAQLELSDRNSIESSQIICNPEILQDVSAFKDMLTRLRGVLLEFETPPMIENGGSSQETNLPKYAEEIHNYKMENNDLRRQVLFLQGQLEDKERALVELHENKEATSLPQNISAETSNAATQTEKARSLTSSRSFMHFSHHKDELGSILR</sequence>
<name>A0A1W4X5M9_AGRPL</name>
<feature type="compositionally biased region" description="Polar residues" evidence="2">
    <location>
        <begin position="554"/>
        <end position="565"/>
    </location>
</feature>
<evidence type="ECO:0000313" key="4">
    <source>
        <dbReference type="RefSeq" id="XP_018331406.1"/>
    </source>
</evidence>
<organism evidence="3 4">
    <name type="scientific">Agrilus planipennis</name>
    <name type="common">Emerald ash borer</name>
    <name type="synonym">Agrilus marcopoli</name>
    <dbReference type="NCBI Taxonomy" id="224129"/>
    <lineage>
        <taxon>Eukaryota</taxon>
        <taxon>Metazoa</taxon>
        <taxon>Ecdysozoa</taxon>
        <taxon>Arthropoda</taxon>
        <taxon>Hexapoda</taxon>
        <taxon>Insecta</taxon>
        <taxon>Pterygota</taxon>
        <taxon>Neoptera</taxon>
        <taxon>Endopterygota</taxon>
        <taxon>Coleoptera</taxon>
        <taxon>Polyphaga</taxon>
        <taxon>Elateriformia</taxon>
        <taxon>Buprestoidea</taxon>
        <taxon>Buprestidae</taxon>
        <taxon>Agrilinae</taxon>
        <taxon>Agrilus</taxon>
    </lineage>
</organism>
<gene>
    <name evidence="4" type="primary">LOC108741202</name>
</gene>
<evidence type="ECO:0000256" key="2">
    <source>
        <dbReference type="SAM" id="MobiDB-lite"/>
    </source>
</evidence>
<feature type="region of interest" description="Disordered" evidence="2">
    <location>
        <begin position="543"/>
        <end position="566"/>
    </location>
</feature>
<dbReference type="OrthoDB" id="10046062at2759"/>